<evidence type="ECO:0000256" key="2">
    <source>
        <dbReference type="SAM" id="SignalP"/>
    </source>
</evidence>
<organism evidence="4 5">
    <name type="scientific">Crossiella equi</name>
    <dbReference type="NCBI Taxonomy" id="130796"/>
    <lineage>
        <taxon>Bacteria</taxon>
        <taxon>Bacillati</taxon>
        <taxon>Actinomycetota</taxon>
        <taxon>Actinomycetes</taxon>
        <taxon>Pseudonocardiales</taxon>
        <taxon>Pseudonocardiaceae</taxon>
        <taxon>Crossiella</taxon>
    </lineage>
</organism>
<dbReference type="EMBL" id="JAGIOO010000001">
    <property type="protein sequence ID" value="MBP2474032.1"/>
    <property type="molecule type" value="Genomic_DNA"/>
</dbReference>
<dbReference type="Gene3D" id="2.40.10.10">
    <property type="entry name" value="Trypsin-like serine proteases"/>
    <property type="match status" value="1"/>
</dbReference>
<dbReference type="SUPFAM" id="SSF50494">
    <property type="entry name" value="Trypsin-like serine proteases"/>
    <property type="match status" value="1"/>
</dbReference>
<dbReference type="InterPro" id="IPR033116">
    <property type="entry name" value="TRYPSIN_SER"/>
</dbReference>
<dbReference type="PANTHER" id="PTHR24276">
    <property type="entry name" value="POLYSERASE-RELATED"/>
    <property type="match status" value="1"/>
</dbReference>
<evidence type="ECO:0000313" key="4">
    <source>
        <dbReference type="EMBL" id="MBP2474032.1"/>
    </source>
</evidence>
<dbReference type="InterPro" id="IPR043504">
    <property type="entry name" value="Peptidase_S1_PA_chymotrypsin"/>
</dbReference>
<keyword evidence="1" id="KW-1015">Disulfide bond</keyword>
<feature type="domain" description="Peptidase S1" evidence="3">
    <location>
        <begin position="53"/>
        <end position="282"/>
    </location>
</feature>
<dbReference type="PROSITE" id="PS50240">
    <property type="entry name" value="TRYPSIN_DOM"/>
    <property type="match status" value="1"/>
</dbReference>
<reference evidence="4 5" key="1">
    <citation type="submission" date="2021-03" db="EMBL/GenBank/DDBJ databases">
        <title>Sequencing the genomes of 1000 actinobacteria strains.</title>
        <authorList>
            <person name="Klenk H.-P."/>
        </authorList>
    </citation>
    <scope>NUCLEOTIDE SEQUENCE [LARGE SCALE GENOMIC DNA]</scope>
    <source>
        <strain evidence="4 5">DSM 44580</strain>
    </source>
</reference>
<evidence type="ECO:0000256" key="1">
    <source>
        <dbReference type="ARBA" id="ARBA00023157"/>
    </source>
</evidence>
<name>A0ABS5ACN0_9PSEU</name>
<proteinExistence type="predicted"/>
<dbReference type="RefSeq" id="WP_249044615.1">
    <property type="nucleotide sequence ID" value="NZ_JAGIOO010000001.1"/>
</dbReference>
<dbReference type="PROSITE" id="PS00135">
    <property type="entry name" value="TRYPSIN_SER"/>
    <property type="match status" value="1"/>
</dbReference>
<sequence>MRIPRRASLIALTVTALALPVLPAAALVNHDGARAVAPTDLAQPPPGGAGGLSIGGKPASVKDYPYLIAGVREGGPRPQGQSCTGSVIAPRKILIAAHCADSSGEKSFIYGLDDLNQGTGFRTKAVTYKKHPKYVNFDQGYDVAVVTTADDIPVPGGQYAKFATSADTGLNTPGKNGVGLGYGKKDHNDESRNVELHRFELPIVDGTNKCQGVGAGFKDATMICAGYPDGRVTVLPGDSGGPLLVDGKVAGVASWSRSDFKWYSIYGRLNNDMGDWVKAQLEGGEEPPPGDIKLAASPVSGSVRPGGFAQTRVTVTGGSQVGLSATGAPSGVNITFSPATVSSGGSSTAFIWAGFNVAPGSYPIKITGTSDGKSGSVDYTLTVTRQG</sequence>
<evidence type="ECO:0000313" key="5">
    <source>
        <dbReference type="Proteomes" id="UP001519363"/>
    </source>
</evidence>
<evidence type="ECO:0000259" key="3">
    <source>
        <dbReference type="PROSITE" id="PS50240"/>
    </source>
</evidence>
<feature type="signal peptide" evidence="2">
    <location>
        <begin position="1"/>
        <end position="26"/>
    </location>
</feature>
<dbReference type="Pfam" id="PF00089">
    <property type="entry name" value="Trypsin"/>
    <property type="match status" value="1"/>
</dbReference>
<protein>
    <submittedName>
        <fullName evidence="4">Secreted trypsin-like serine protease</fullName>
    </submittedName>
</protein>
<comment type="caution">
    <text evidence="4">The sequence shown here is derived from an EMBL/GenBank/DDBJ whole genome shotgun (WGS) entry which is preliminary data.</text>
</comment>
<accession>A0ABS5ACN0</accession>
<dbReference type="PANTHER" id="PTHR24276:SF98">
    <property type="entry name" value="FI18310P1-RELATED"/>
    <property type="match status" value="1"/>
</dbReference>
<gene>
    <name evidence="4" type="ORF">JOF53_002904</name>
</gene>
<dbReference type="InterPro" id="IPR009003">
    <property type="entry name" value="Peptidase_S1_PA"/>
</dbReference>
<keyword evidence="5" id="KW-1185">Reference proteome</keyword>
<dbReference type="InterPro" id="IPR001254">
    <property type="entry name" value="Trypsin_dom"/>
</dbReference>
<dbReference type="InterPro" id="IPR050430">
    <property type="entry name" value="Peptidase_S1"/>
</dbReference>
<feature type="chain" id="PRO_5047133165" evidence="2">
    <location>
        <begin position="27"/>
        <end position="387"/>
    </location>
</feature>
<dbReference type="SMART" id="SM00020">
    <property type="entry name" value="Tryp_SPc"/>
    <property type="match status" value="1"/>
</dbReference>
<dbReference type="Proteomes" id="UP001519363">
    <property type="component" value="Unassembled WGS sequence"/>
</dbReference>
<keyword evidence="2" id="KW-0732">Signal</keyword>